<evidence type="ECO:0000256" key="3">
    <source>
        <dbReference type="SAM" id="Coils"/>
    </source>
</evidence>
<proteinExistence type="inferred from homology"/>
<evidence type="ECO:0000313" key="4">
    <source>
        <dbReference type="EMBL" id="CAI8011381.1"/>
    </source>
</evidence>
<dbReference type="FunFam" id="1.10.287.370:FF:000001">
    <property type="entry name" value="Prefoldin subunit 3"/>
    <property type="match status" value="1"/>
</dbReference>
<dbReference type="PANTHER" id="PTHR12409:SF0">
    <property type="entry name" value="PREFOLDIN SUBUNIT 3"/>
    <property type="match status" value="1"/>
</dbReference>
<sequence>MSQQNIVSLELGNNGLTDRSGLLLGECLKFNFKLEGLSPLQNEVGPAGAQSIANGLQANKSLLWLGLGSNKVGVEGAWALSEALQTNSSLLWLGLGGNEVGDRVSLTWQVFCRTNRTLQVLDLHGTHMARTVEREVVQDLHQYSSLRKLGSGFGSRGAHHSALEGTTACTICYFTIGLFQLSGGGKWLNTFLFQEDVEEFMQLPGNTSAEVVLRRFDEQHNKYKFMEANLRQKKQRLKAQIPDIQKTLDVVKFLKSRQTSSDTHTSHFMLSEGVFASAEIPPTSSVLLWLGANVMLEYPIDAAEQLLSRNLTQAESSLRQVDQDMDHIRDQCTTLEVGMARVYNWDVKERRKKKGTAAA</sequence>
<evidence type="ECO:0000313" key="5">
    <source>
        <dbReference type="Proteomes" id="UP001174909"/>
    </source>
</evidence>
<dbReference type="Gene3D" id="1.10.287.370">
    <property type="match status" value="1"/>
</dbReference>
<dbReference type="Proteomes" id="UP001174909">
    <property type="component" value="Unassembled WGS sequence"/>
</dbReference>
<keyword evidence="2" id="KW-0143">Chaperone</keyword>
<reference evidence="4" key="1">
    <citation type="submission" date="2023-03" db="EMBL/GenBank/DDBJ databases">
        <authorList>
            <person name="Steffen K."/>
            <person name="Cardenas P."/>
        </authorList>
    </citation>
    <scope>NUCLEOTIDE SEQUENCE</scope>
</reference>
<organism evidence="4 5">
    <name type="scientific">Geodia barretti</name>
    <name type="common">Barrett's horny sponge</name>
    <dbReference type="NCBI Taxonomy" id="519541"/>
    <lineage>
        <taxon>Eukaryota</taxon>
        <taxon>Metazoa</taxon>
        <taxon>Porifera</taxon>
        <taxon>Demospongiae</taxon>
        <taxon>Heteroscleromorpha</taxon>
        <taxon>Tetractinellida</taxon>
        <taxon>Astrophorina</taxon>
        <taxon>Geodiidae</taxon>
        <taxon>Geodia</taxon>
    </lineage>
</organism>
<name>A0AA35WBR2_GEOBA</name>
<dbReference type="SMART" id="SM00368">
    <property type="entry name" value="LRR_RI"/>
    <property type="match status" value="3"/>
</dbReference>
<dbReference type="Pfam" id="PF02996">
    <property type="entry name" value="Prefoldin"/>
    <property type="match status" value="1"/>
</dbReference>
<dbReference type="CDD" id="cd23156">
    <property type="entry name" value="Prefoldin_3"/>
    <property type="match status" value="1"/>
</dbReference>
<feature type="coiled-coil region" evidence="3">
    <location>
        <begin position="216"/>
        <end position="247"/>
    </location>
</feature>
<dbReference type="GO" id="GO:0016272">
    <property type="term" value="C:prefoldin complex"/>
    <property type="evidence" value="ECO:0007669"/>
    <property type="project" value="InterPro"/>
</dbReference>
<dbReference type="Gene3D" id="3.80.10.10">
    <property type="entry name" value="Ribonuclease Inhibitor"/>
    <property type="match status" value="1"/>
</dbReference>
<dbReference type="EMBL" id="CASHTH010001100">
    <property type="protein sequence ID" value="CAI8011381.1"/>
    <property type="molecule type" value="Genomic_DNA"/>
</dbReference>
<dbReference type="GO" id="GO:0007017">
    <property type="term" value="P:microtubule-based process"/>
    <property type="evidence" value="ECO:0007669"/>
    <property type="project" value="TreeGrafter"/>
</dbReference>
<protein>
    <submittedName>
        <fullName evidence="4">Prefoldin subunit 3</fullName>
    </submittedName>
</protein>
<evidence type="ECO:0000256" key="2">
    <source>
        <dbReference type="ARBA" id="ARBA00023186"/>
    </source>
</evidence>
<comment type="caution">
    <text evidence="4">The sequence shown here is derived from an EMBL/GenBank/DDBJ whole genome shotgun (WGS) entry which is preliminary data.</text>
</comment>
<gene>
    <name evidence="4" type="ORF">GBAR_LOCUS7359</name>
</gene>
<dbReference type="InterPro" id="IPR032675">
    <property type="entry name" value="LRR_dom_sf"/>
</dbReference>
<dbReference type="PANTHER" id="PTHR12409">
    <property type="entry name" value="PREFOLDIN SUBUNIT 3"/>
    <property type="match status" value="1"/>
</dbReference>
<comment type="similarity">
    <text evidence="1">Belongs to the prefoldin subunit alpha family.</text>
</comment>
<dbReference type="GO" id="GO:0006457">
    <property type="term" value="P:protein folding"/>
    <property type="evidence" value="ECO:0007669"/>
    <property type="project" value="InterPro"/>
</dbReference>
<evidence type="ECO:0000256" key="1">
    <source>
        <dbReference type="ARBA" id="ARBA00010048"/>
    </source>
</evidence>
<dbReference type="GO" id="GO:0007021">
    <property type="term" value="P:tubulin complex assembly"/>
    <property type="evidence" value="ECO:0007669"/>
    <property type="project" value="TreeGrafter"/>
</dbReference>
<dbReference type="SUPFAM" id="SSF46579">
    <property type="entry name" value="Prefoldin"/>
    <property type="match status" value="1"/>
</dbReference>
<dbReference type="InterPro" id="IPR009053">
    <property type="entry name" value="Prefoldin"/>
</dbReference>
<dbReference type="GO" id="GO:0005737">
    <property type="term" value="C:cytoplasm"/>
    <property type="evidence" value="ECO:0007669"/>
    <property type="project" value="UniProtKB-ARBA"/>
</dbReference>
<dbReference type="AlphaFoldDB" id="A0AA35WBR2"/>
<keyword evidence="3" id="KW-0175">Coiled coil</keyword>
<accession>A0AA35WBR2</accession>
<dbReference type="InterPro" id="IPR004127">
    <property type="entry name" value="Prefoldin_subunit_alpha"/>
</dbReference>
<dbReference type="InterPro" id="IPR016655">
    <property type="entry name" value="PFD3"/>
</dbReference>
<keyword evidence="5" id="KW-1185">Reference proteome</keyword>
<dbReference type="SUPFAM" id="SSF52047">
    <property type="entry name" value="RNI-like"/>
    <property type="match status" value="1"/>
</dbReference>
<dbReference type="GO" id="GO:0015631">
    <property type="term" value="F:tubulin binding"/>
    <property type="evidence" value="ECO:0007669"/>
    <property type="project" value="TreeGrafter"/>
</dbReference>